<feature type="signal peptide" evidence="9">
    <location>
        <begin position="1"/>
        <end position="32"/>
    </location>
</feature>
<dbReference type="PROSITE" id="PS00656">
    <property type="entry name" value="GLYCOSYL_HYDROL_F6_2"/>
    <property type="match status" value="1"/>
</dbReference>
<evidence type="ECO:0000256" key="1">
    <source>
        <dbReference type="ARBA" id="ARBA00022729"/>
    </source>
</evidence>
<dbReference type="PRINTS" id="PR00733">
    <property type="entry name" value="GLHYDRLASE6"/>
</dbReference>
<dbReference type="PROSITE" id="PS51318">
    <property type="entry name" value="TAT"/>
    <property type="match status" value="1"/>
</dbReference>
<dbReference type="Gene3D" id="3.20.20.40">
    <property type="entry name" value="1, 4-beta cellobiohydrolase"/>
    <property type="match status" value="1"/>
</dbReference>
<dbReference type="EMBL" id="JAFEUO010000004">
    <property type="protein sequence ID" value="MBM7083858.1"/>
    <property type="molecule type" value="Genomic_DNA"/>
</dbReference>
<feature type="chain" id="PRO_5044995405" description="Glucanase" evidence="9">
    <location>
        <begin position="33"/>
        <end position="454"/>
    </location>
</feature>
<evidence type="ECO:0000313" key="10">
    <source>
        <dbReference type="EMBL" id="MBM7083858.1"/>
    </source>
</evidence>
<dbReference type="GO" id="GO:0016787">
    <property type="term" value="F:hydrolase activity"/>
    <property type="evidence" value="ECO:0007669"/>
    <property type="project" value="UniProtKB-KW"/>
</dbReference>
<dbReference type="InterPro" id="IPR016288">
    <property type="entry name" value="Beta_cellobiohydrolase"/>
</dbReference>
<accession>A0ABS2JBE2</accession>
<keyword evidence="1 9" id="KW-0732">Signal</keyword>
<dbReference type="SUPFAM" id="SSF51989">
    <property type="entry name" value="Glycosyl hydrolases family 6, cellulases"/>
    <property type="match status" value="1"/>
</dbReference>
<dbReference type="InterPro" id="IPR036434">
    <property type="entry name" value="Beta_cellobiohydrolase_sf"/>
</dbReference>
<sequence length="454" mass="49167">MVRSALRRGLPAVVAAVAVVLSVGAAAPAAQARPASLPSTTRFYTPPPPPAAISQIADLARSGHGRDALLLTRMVTTPQAVWFTGGTPAQVRSKVRQTVTAAARQNSVPVLVAYNIPFRDCVQYAAGGARNTAEYLAWIDAFAAGIGGRRAVVLLEPDSLGIIPFHTDLWGEQEWCRPTDAAGNPPPGASSAEHFAALTGAVDRLTRQPHVSLYLDGTHSDWLGVDESAYRLVKAGVQRTQGFFLNSENFQPTEHERKYGTWISQCVAFANNPDDGGWRLGRYDRCGSQYSPADHTDFSTWVLTDKWYAENLGRAVPTTRFVIDTSRNGNGPNMMGEYAGAPYHQPPAVVDALAEGNWCNPPGRGLGLRPTANTGVPLLDAYLWVKPPGTSDGTCDIAGGARAWDFSRYNPWRVTPEQQRRFDPLWGVVDPPFGQWFGVSALEVARRADPPLTH</sequence>
<evidence type="ECO:0000313" key="11">
    <source>
        <dbReference type="Proteomes" id="UP000809587"/>
    </source>
</evidence>
<dbReference type="RefSeq" id="WP_204959045.1">
    <property type="nucleotide sequence ID" value="NZ_JAFEUO010000004.1"/>
</dbReference>
<proteinExistence type="inferred from homology"/>
<dbReference type="EC" id="3.2.1.-" evidence="9"/>
<keyword evidence="2 9" id="KW-0378">Hydrolase</keyword>
<keyword evidence="7 9" id="KW-0624">Polysaccharide degradation</keyword>
<dbReference type="PANTHER" id="PTHR34876">
    <property type="match status" value="1"/>
</dbReference>
<keyword evidence="11" id="KW-1185">Reference proteome</keyword>
<feature type="active site" description="Proton donor" evidence="8">
    <location>
        <position position="158"/>
    </location>
</feature>
<organism evidence="10 11">
    <name type="scientific">Micromonospora humidisoli</name>
    <dbReference type="NCBI Taxonomy" id="2807622"/>
    <lineage>
        <taxon>Bacteria</taxon>
        <taxon>Bacillati</taxon>
        <taxon>Actinomycetota</taxon>
        <taxon>Actinomycetes</taxon>
        <taxon>Micromonosporales</taxon>
        <taxon>Micromonosporaceae</taxon>
        <taxon>Micromonospora</taxon>
    </lineage>
</organism>
<reference evidence="10 11" key="1">
    <citation type="submission" date="2021-02" db="EMBL/GenBank/DDBJ databases">
        <authorList>
            <person name="Lee D.-H."/>
        </authorList>
    </citation>
    <scope>NUCLEOTIDE SEQUENCE [LARGE SCALE GENOMIC DNA]</scope>
    <source>
        <strain evidence="10 11">MMS20-R2-29</strain>
    </source>
</reference>
<dbReference type="Pfam" id="PF01341">
    <property type="entry name" value="Glyco_hydro_6"/>
    <property type="match status" value="1"/>
</dbReference>
<evidence type="ECO:0000256" key="5">
    <source>
        <dbReference type="ARBA" id="ARBA00023277"/>
    </source>
</evidence>
<evidence type="ECO:0000256" key="7">
    <source>
        <dbReference type="ARBA" id="ARBA00023326"/>
    </source>
</evidence>
<name>A0ABS2JBE2_9ACTN</name>
<evidence type="ECO:0000256" key="3">
    <source>
        <dbReference type="ARBA" id="ARBA00023001"/>
    </source>
</evidence>
<dbReference type="PANTHER" id="PTHR34876:SF4">
    <property type="entry name" value="1,4-BETA-D-GLUCAN CELLOBIOHYDROLASE C-RELATED"/>
    <property type="match status" value="1"/>
</dbReference>
<evidence type="ECO:0000256" key="2">
    <source>
        <dbReference type="ARBA" id="ARBA00022801"/>
    </source>
</evidence>
<dbReference type="InterPro" id="IPR006311">
    <property type="entry name" value="TAT_signal"/>
</dbReference>
<comment type="caution">
    <text evidence="10">The sequence shown here is derived from an EMBL/GenBank/DDBJ whole genome shotgun (WGS) entry which is preliminary data.</text>
</comment>
<dbReference type="PIRSF" id="PIRSF001100">
    <property type="entry name" value="Beta_cellobiohydrolase"/>
    <property type="match status" value="1"/>
</dbReference>
<dbReference type="Proteomes" id="UP000809587">
    <property type="component" value="Unassembled WGS sequence"/>
</dbReference>
<dbReference type="InterPro" id="IPR001524">
    <property type="entry name" value="Glyco_hydro_6_CS"/>
</dbReference>
<keyword evidence="3 9" id="KW-0136">Cellulose degradation</keyword>
<evidence type="ECO:0000256" key="8">
    <source>
        <dbReference type="PROSITE-ProRule" id="PRU10057"/>
    </source>
</evidence>
<keyword evidence="4" id="KW-1015">Disulfide bond</keyword>
<evidence type="ECO:0000256" key="9">
    <source>
        <dbReference type="RuleBase" id="RU361186"/>
    </source>
</evidence>
<evidence type="ECO:0000256" key="4">
    <source>
        <dbReference type="ARBA" id="ARBA00023157"/>
    </source>
</evidence>
<gene>
    <name evidence="10" type="ORF">JQN84_15160</name>
</gene>
<evidence type="ECO:0000256" key="6">
    <source>
        <dbReference type="ARBA" id="ARBA00023295"/>
    </source>
</evidence>
<keyword evidence="5 9" id="KW-0119">Carbohydrate metabolism</keyword>
<protein>
    <recommendedName>
        <fullName evidence="9">Glucanase</fullName>
        <ecNumber evidence="9">3.2.1.-</ecNumber>
    </recommendedName>
</protein>
<comment type="similarity">
    <text evidence="9">Belongs to the glycosyl hydrolase family 6.</text>
</comment>
<keyword evidence="6 9" id="KW-0326">Glycosidase</keyword>